<evidence type="ECO:0000313" key="4">
    <source>
        <dbReference type="Proteomes" id="UP000241436"/>
    </source>
</evidence>
<keyword evidence="2" id="KW-0812">Transmembrane</keyword>
<feature type="repeat" description="TPR" evidence="1">
    <location>
        <begin position="74"/>
        <end position="107"/>
    </location>
</feature>
<dbReference type="EMBL" id="NVQC01000027">
    <property type="protein sequence ID" value="PTL35263.1"/>
    <property type="molecule type" value="Genomic_DNA"/>
</dbReference>
<sequence length="140" mass="15908">MPKHMNGIQLIRNGWFVGVAGLLYGVAVWGSFQWIYTAEIVLERLEQAVEAPDPAAAMRVYEQIARSRVRRDDLDSFVKLGQVLERAERRDAAIEIWRRVVAVVPEDEGLRMRLALTLHNAGRYAEAEPHFAALLREGPE</sequence>
<keyword evidence="1" id="KW-0802">TPR repeat</keyword>
<keyword evidence="4" id="KW-1185">Reference proteome</keyword>
<organism evidence="3 4">
    <name type="scientific">Candidatus Methylomirabilis limnetica</name>
    <dbReference type="NCBI Taxonomy" id="2033718"/>
    <lineage>
        <taxon>Bacteria</taxon>
        <taxon>Candidatus Methylomirabilota</taxon>
        <taxon>Candidatus Methylomirabilia</taxon>
        <taxon>Candidatus Methylomirabilales</taxon>
        <taxon>Candidatus Methylomirabilaceae</taxon>
        <taxon>Candidatus Methylomirabilis</taxon>
    </lineage>
</organism>
<feature type="transmembrane region" description="Helical" evidence="2">
    <location>
        <begin position="15"/>
        <end position="36"/>
    </location>
</feature>
<keyword evidence="2" id="KW-1133">Transmembrane helix</keyword>
<dbReference type="Pfam" id="PF13432">
    <property type="entry name" value="TPR_16"/>
    <property type="match status" value="1"/>
</dbReference>
<protein>
    <submittedName>
        <fullName evidence="3">Uncharacterized protein</fullName>
    </submittedName>
</protein>
<dbReference type="InterPro" id="IPR019734">
    <property type="entry name" value="TPR_rpt"/>
</dbReference>
<dbReference type="OrthoDB" id="193829at2"/>
<evidence type="ECO:0000256" key="2">
    <source>
        <dbReference type="SAM" id="Phobius"/>
    </source>
</evidence>
<dbReference type="PROSITE" id="PS50005">
    <property type="entry name" value="TPR"/>
    <property type="match status" value="1"/>
</dbReference>
<comment type="caution">
    <text evidence="3">The sequence shown here is derived from an EMBL/GenBank/DDBJ whole genome shotgun (WGS) entry which is preliminary data.</text>
</comment>
<dbReference type="SUPFAM" id="SSF48452">
    <property type="entry name" value="TPR-like"/>
    <property type="match status" value="1"/>
</dbReference>
<reference evidence="3 4" key="1">
    <citation type="submission" date="2017-09" db="EMBL/GenBank/DDBJ databases">
        <title>Bloom of a denitrifying methanotroph, Candidatus Methylomirabilis limnetica, in a deep stratified lake.</title>
        <authorList>
            <person name="Graf J.S."/>
            <person name="Marchant H.K."/>
            <person name="Tienken D."/>
            <person name="Hach P.F."/>
            <person name="Brand A."/>
            <person name="Schubert C.J."/>
            <person name="Kuypers M.M."/>
            <person name="Milucka J."/>
        </authorList>
    </citation>
    <scope>NUCLEOTIDE SEQUENCE [LARGE SCALE GENOMIC DNA]</scope>
    <source>
        <strain evidence="3 4">Zug</strain>
    </source>
</reference>
<dbReference type="InterPro" id="IPR011990">
    <property type="entry name" value="TPR-like_helical_dom_sf"/>
</dbReference>
<dbReference type="AlphaFoldDB" id="A0A2T4TVY6"/>
<dbReference type="Gene3D" id="1.25.40.10">
    <property type="entry name" value="Tetratricopeptide repeat domain"/>
    <property type="match status" value="1"/>
</dbReference>
<proteinExistence type="predicted"/>
<evidence type="ECO:0000313" key="3">
    <source>
        <dbReference type="EMBL" id="PTL35263.1"/>
    </source>
</evidence>
<name>A0A2T4TVY6_9BACT</name>
<gene>
    <name evidence="3" type="ORF">CLG94_10540</name>
</gene>
<dbReference type="RefSeq" id="WP_133174702.1">
    <property type="nucleotide sequence ID" value="NZ_NVQC01000027.1"/>
</dbReference>
<dbReference type="Proteomes" id="UP000241436">
    <property type="component" value="Unassembled WGS sequence"/>
</dbReference>
<keyword evidence="2" id="KW-0472">Membrane</keyword>
<accession>A0A2T4TVY6</accession>
<reference evidence="4" key="2">
    <citation type="journal article" date="2018" name="Environ. Microbiol.">
        <title>Bloom of a denitrifying methanotroph, 'Candidatus Methylomirabilis limnetica', in a deep stratified lake.</title>
        <authorList>
            <person name="Graf J.S."/>
            <person name="Mayr M.J."/>
            <person name="Marchant H.K."/>
            <person name="Tienken D."/>
            <person name="Hach P.F."/>
            <person name="Brand A."/>
            <person name="Schubert C.J."/>
            <person name="Kuypers M.M."/>
            <person name="Milucka J."/>
        </authorList>
    </citation>
    <scope>NUCLEOTIDE SEQUENCE [LARGE SCALE GENOMIC DNA]</scope>
    <source>
        <strain evidence="4">Zug</strain>
    </source>
</reference>
<evidence type="ECO:0000256" key="1">
    <source>
        <dbReference type="PROSITE-ProRule" id="PRU00339"/>
    </source>
</evidence>